<reference evidence="2 3" key="1">
    <citation type="submission" date="2013-06" db="EMBL/GenBank/DDBJ databases">
        <title>Rumen cellulosomics: divergent fiber-degrading strategies revealed by comparative genome-wide analysis of six Ruminococcal strains.</title>
        <authorList>
            <person name="Dassa B."/>
            <person name="Borovok I."/>
            <person name="Lamed R."/>
            <person name="Flint H."/>
            <person name="Yeoman C.J."/>
            <person name="White B."/>
            <person name="Bayer E.A."/>
        </authorList>
    </citation>
    <scope>NUCLEOTIDE SEQUENCE [LARGE SCALE GENOMIC DNA]</scope>
    <source>
        <strain evidence="2 3">SY3</strain>
    </source>
</reference>
<proteinExistence type="predicted"/>
<dbReference type="PATRIC" id="fig|1341156.4.peg.1082"/>
<dbReference type="RefSeq" id="WP_037287052.1">
    <property type="nucleotide sequence ID" value="NZ_JEOB01000002.1"/>
</dbReference>
<sequence length="762" mass="88889">MFEHKRLVGLDDYFKELSARPEKGVYFYRVCGYNEQVAEFLKKYYEAARTSGVIIEGRIPNPDNKNLAYFEEMMGMDFKMDLNFLTMKLKKWLPRMSDYQRGAVAGSIYNTLNELRSQGKNDNMLKNCYIKFMCWLYYKFERVTAQLGESKVPKILYEGDISNYELLLITVLSNAGCDVVLLQYNGDDEYLKLDPMSKTSHKLDIAGLGAFPEGFSLKGMRQMQQAEANRQRLYGAEPRFTNCTNAWMSGDEEHIADFKRPANERGTDSKMFYNIFTRINGVWDKLTYLNDLYQMQLELKKNGRQVVVIDEGIPLPTPDEINGVPRKYYNQPEQMIADLALQIRYGNNIELQRVMVKSFVDIMLGECAADSSNLNRLTNKAVYIICWLKRYMTQLFANWRMPELSCFILMGGCKNEHEAMFLRYLARLPVDVLILVPDLNAEKKCCLNDKLLFEQNCAETLDVKKFPSETTQLQMPTLAYHAERELDTLMYQDSGIYRNRQYSKANAVTLKTMYEEISLLWKEELKYRPNFSTVEDVVNMPVIFAKVSGVKDGDLEQYWGSIKQLLTPDTFLITQAPYISTDSYNEMKSYSTEFLKRGMLQRRVIKNHPSYRYGFLRDEIQDHMLDKLQLLIDSRMIKGTFENGTEYTIVATIMNLNMDMVRKIQSFDFTKSNPKLVYINPGERMISLEDSIIIAFLNLIGFDIVFFVPTGYQSVEKFFNTTVMEEHQIGQYVYDLNVPDLRRFVVKKQPTSWRDRIFKRGK</sequence>
<dbReference type="EMBL" id="JEOB01000002">
    <property type="protein sequence ID" value="EXM39856.1"/>
    <property type="molecule type" value="Genomic_DNA"/>
</dbReference>
<evidence type="ECO:0000313" key="3">
    <source>
        <dbReference type="Proteomes" id="UP000021369"/>
    </source>
</evidence>
<organism evidence="2 3">
    <name type="scientific">Ruminococcus albus SY3</name>
    <dbReference type="NCBI Taxonomy" id="1341156"/>
    <lineage>
        <taxon>Bacteria</taxon>
        <taxon>Bacillati</taxon>
        <taxon>Bacillota</taxon>
        <taxon>Clostridia</taxon>
        <taxon>Eubacteriales</taxon>
        <taxon>Oscillospiraceae</taxon>
        <taxon>Ruminococcus</taxon>
    </lineage>
</organism>
<dbReference type="AlphaFoldDB" id="A0A011VX59"/>
<feature type="domain" description="Putative component of 'biosynthetic module'" evidence="1">
    <location>
        <begin position="18"/>
        <end position="200"/>
    </location>
</feature>
<protein>
    <recommendedName>
        <fullName evidence="1">Putative component of 'biosynthetic module' domain-containing protein</fullName>
    </recommendedName>
</protein>
<dbReference type="OrthoDB" id="2421008at2"/>
<feature type="domain" description="Putative component of 'biosynthetic module'" evidence="1">
    <location>
        <begin position="251"/>
        <end position="491"/>
    </location>
</feature>
<evidence type="ECO:0000259" key="1">
    <source>
        <dbReference type="Pfam" id="PF14266"/>
    </source>
</evidence>
<dbReference type="Pfam" id="PF14266">
    <property type="entry name" value="YceG_bac"/>
    <property type="match status" value="3"/>
</dbReference>
<gene>
    <name evidence="2" type="ORF">RASY3_08885</name>
</gene>
<accession>A0A011VX59</accession>
<keyword evidence="3" id="KW-1185">Reference proteome</keyword>
<comment type="caution">
    <text evidence="2">The sequence shown here is derived from an EMBL/GenBank/DDBJ whole genome shotgun (WGS) entry which is preliminary data.</text>
</comment>
<dbReference type="InterPro" id="IPR025647">
    <property type="entry name" value="YceG_bac"/>
</dbReference>
<evidence type="ECO:0000313" key="2">
    <source>
        <dbReference type="EMBL" id="EXM39856.1"/>
    </source>
</evidence>
<dbReference type="Proteomes" id="UP000021369">
    <property type="component" value="Unassembled WGS sequence"/>
</dbReference>
<name>A0A011VX59_RUMAL</name>
<feature type="domain" description="Putative component of 'biosynthetic module'" evidence="1">
    <location>
        <begin position="511"/>
        <end position="725"/>
    </location>
</feature>